<sequence>MSSSASGASDKLKILCIHGYRQNAQIFRERTGALRKIIKKYTELVFISAPNKVLPAEGEEDLDQRGWWFSTIDHTFKANQVCDVNPGLQESLTTVAQTFNDLGPFDGVLAFSQGAAFAAILCALQNQGDTRFPFKFAILVASFRSLSSNHAAFYANPINCPTLHVFGDTDGVIPRESSEDLLPVFVNPQILNHPGGHFVPASAPQKKVYLEFLEHWYTKKQEENSAAK</sequence>
<dbReference type="Gene3D" id="3.40.50.1820">
    <property type="entry name" value="alpha/beta hydrolase"/>
    <property type="match status" value="1"/>
</dbReference>
<comment type="similarity">
    <text evidence="1">Belongs to the LovG family.</text>
</comment>
<dbReference type="Pfam" id="PF03959">
    <property type="entry name" value="FSH1"/>
    <property type="match status" value="1"/>
</dbReference>
<evidence type="ECO:0000313" key="5">
    <source>
        <dbReference type="RefSeq" id="XP_022086799.1"/>
    </source>
</evidence>
<dbReference type="RefSeq" id="XP_022086799.1">
    <property type="nucleotide sequence ID" value="XM_022231107.1"/>
</dbReference>
<dbReference type="PANTHER" id="PTHR48070:SF6">
    <property type="entry name" value="ESTERASE OVCA2"/>
    <property type="match status" value="1"/>
</dbReference>
<dbReference type="GO" id="GO:0005737">
    <property type="term" value="C:cytoplasm"/>
    <property type="evidence" value="ECO:0007669"/>
    <property type="project" value="TreeGrafter"/>
</dbReference>
<dbReference type="InterPro" id="IPR029058">
    <property type="entry name" value="AB_hydrolase_fold"/>
</dbReference>
<dbReference type="OrthoDB" id="414698at2759"/>
<dbReference type="FunFam" id="3.40.50.1820:FF:000073">
    <property type="entry name" value="esterase OVCA2 isoform X6"/>
    <property type="match status" value="1"/>
</dbReference>
<evidence type="ECO:0000256" key="2">
    <source>
        <dbReference type="ARBA" id="ARBA00022801"/>
    </source>
</evidence>
<reference evidence="5" key="1">
    <citation type="submission" date="2025-08" db="UniProtKB">
        <authorList>
            <consortium name="RefSeq"/>
        </authorList>
    </citation>
    <scope>IDENTIFICATION</scope>
</reference>
<evidence type="ECO:0000256" key="1">
    <source>
        <dbReference type="ARBA" id="ARBA00005863"/>
    </source>
</evidence>
<gene>
    <name evidence="5" type="primary">LOC110977197</name>
</gene>
<evidence type="ECO:0000259" key="3">
    <source>
        <dbReference type="Pfam" id="PF03959"/>
    </source>
</evidence>
<keyword evidence="2" id="KW-0378">Hydrolase</keyword>
<feature type="domain" description="Serine hydrolase" evidence="3">
    <location>
        <begin position="9"/>
        <end position="207"/>
    </location>
</feature>
<evidence type="ECO:0000313" key="4">
    <source>
        <dbReference type="Proteomes" id="UP000694845"/>
    </source>
</evidence>
<dbReference type="InterPro" id="IPR050593">
    <property type="entry name" value="LovG"/>
</dbReference>
<dbReference type="PANTHER" id="PTHR48070">
    <property type="entry name" value="ESTERASE OVCA2"/>
    <property type="match status" value="1"/>
</dbReference>
<name>A0A8B7Y0W3_ACAPL</name>
<dbReference type="SUPFAM" id="SSF53474">
    <property type="entry name" value="alpha/beta-Hydrolases"/>
    <property type="match status" value="1"/>
</dbReference>
<accession>A0A8B7Y0W3</accession>
<dbReference type="GeneID" id="110977197"/>
<dbReference type="GO" id="GO:0032526">
    <property type="term" value="P:response to retinoic acid"/>
    <property type="evidence" value="ECO:0007669"/>
    <property type="project" value="TreeGrafter"/>
</dbReference>
<dbReference type="CTD" id="124641"/>
<proteinExistence type="inferred from homology"/>
<dbReference type="OMA" id="EEPRGWW"/>
<organism evidence="4 5">
    <name type="scientific">Acanthaster planci</name>
    <name type="common">Crown-of-thorns starfish</name>
    <dbReference type="NCBI Taxonomy" id="133434"/>
    <lineage>
        <taxon>Eukaryota</taxon>
        <taxon>Metazoa</taxon>
        <taxon>Echinodermata</taxon>
        <taxon>Eleutherozoa</taxon>
        <taxon>Asterozoa</taxon>
        <taxon>Asteroidea</taxon>
        <taxon>Valvatacea</taxon>
        <taxon>Valvatida</taxon>
        <taxon>Acanthasteridae</taxon>
        <taxon>Acanthaster</taxon>
    </lineage>
</organism>
<keyword evidence="4" id="KW-1185">Reference proteome</keyword>
<dbReference type="InterPro" id="IPR005645">
    <property type="entry name" value="FSH-like_dom"/>
</dbReference>
<dbReference type="Proteomes" id="UP000694845">
    <property type="component" value="Unplaced"/>
</dbReference>
<dbReference type="GO" id="GO:0005634">
    <property type="term" value="C:nucleus"/>
    <property type="evidence" value="ECO:0007669"/>
    <property type="project" value="TreeGrafter"/>
</dbReference>
<protein>
    <submittedName>
        <fullName evidence="5">Esterase OVCA2-like</fullName>
    </submittedName>
</protein>
<dbReference type="GO" id="GO:0016787">
    <property type="term" value="F:hydrolase activity"/>
    <property type="evidence" value="ECO:0007669"/>
    <property type="project" value="UniProtKB-KW"/>
</dbReference>
<dbReference type="AlphaFoldDB" id="A0A8B7Y0W3"/>
<dbReference type="KEGG" id="aplc:110977197"/>